<dbReference type="Pfam" id="PF00743">
    <property type="entry name" value="FMO-like"/>
    <property type="match status" value="1"/>
</dbReference>
<sequence length="520" mass="57452">MPEASIEIAVIGAGFSGLGVACELVRHGRRDFIVLERGSTVGGTWRDNTYPGCACDIPSDLYSFSFQPNPHWSSNYAAQPEILAYLQQVAADYGLLEPDGAPAGSDLSAAAPGSISFGTELQGADWLPDRQRWRISTNRGSLLARYLISGHGPLITPKWPDLAGLDEFRGVRFHSAQWDHTVDLAGKRVAVIGTGASAIQFIPQVQGVAGEVHVFQRTPPWIVPRGWRETSAKRRAVFAKYPVLQKLDRQRKFRILETRHLGLSTARFNRVMQDFALSYLNRKVKDPGLRAKLTPDYRIGCKRILISDNYFNALQKPNVELVTDAVVRVTERGIVTADGVEREADVLICGTGFNATQPKIAGLIRDGDGVSLAQRWGADFEAHRGTTVTGYPNLFLIVGPNTALGHNSIIYMIEAQVRYVLAALNAAERRGAVELAPTEAAQRAYNRWLQKRLARLVWTRGGCSSYYLSSTGKNTTLWPERAAAFRRKLGRFDAASYRFFKPRHPVLSAIPTKKAVSPHV</sequence>
<name>A0ABU1JF27_9MICC</name>
<dbReference type="InterPro" id="IPR051209">
    <property type="entry name" value="FAD-bind_Monooxygenase_sf"/>
</dbReference>
<dbReference type="EMBL" id="JAVDQF010000001">
    <property type="protein sequence ID" value="MDR6271059.1"/>
    <property type="molecule type" value="Genomic_DNA"/>
</dbReference>
<gene>
    <name evidence="5" type="ORF">JOE69_003297</name>
</gene>
<dbReference type="PRINTS" id="PR00411">
    <property type="entry name" value="PNDRDTASEI"/>
</dbReference>
<dbReference type="Gene3D" id="3.50.50.60">
    <property type="entry name" value="FAD/NAD(P)-binding domain"/>
    <property type="match status" value="2"/>
</dbReference>
<reference evidence="5 6" key="1">
    <citation type="submission" date="2023-07" db="EMBL/GenBank/DDBJ databases">
        <title>Sequencing the genomes of 1000 actinobacteria strains.</title>
        <authorList>
            <person name="Klenk H.-P."/>
        </authorList>
    </citation>
    <scope>NUCLEOTIDE SEQUENCE [LARGE SCALE GENOMIC DNA]</scope>
    <source>
        <strain evidence="5 6">DSM 14555</strain>
    </source>
</reference>
<dbReference type="SUPFAM" id="SSF51905">
    <property type="entry name" value="FAD/NAD(P)-binding domain"/>
    <property type="match status" value="1"/>
</dbReference>
<dbReference type="InterPro" id="IPR036188">
    <property type="entry name" value="FAD/NAD-bd_sf"/>
</dbReference>
<protein>
    <submittedName>
        <fullName evidence="5">Cation diffusion facilitator CzcD-associated flavoprotein CzcO</fullName>
    </submittedName>
</protein>
<dbReference type="PANTHER" id="PTHR42877:SF4">
    <property type="entry name" value="FAD_NAD(P)-BINDING DOMAIN-CONTAINING PROTEIN-RELATED"/>
    <property type="match status" value="1"/>
</dbReference>
<evidence type="ECO:0000313" key="6">
    <source>
        <dbReference type="Proteomes" id="UP001185069"/>
    </source>
</evidence>
<comment type="similarity">
    <text evidence="1">Belongs to the FAD-binding monooxygenase family.</text>
</comment>
<evidence type="ECO:0000256" key="4">
    <source>
        <dbReference type="ARBA" id="ARBA00023002"/>
    </source>
</evidence>
<evidence type="ECO:0000256" key="2">
    <source>
        <dbReference type="ARBA" id="ARBA00022630"/>
    </source>
</evidence>
<dbReference type="InterPro" id="IPR020946">
    <property type="entry name" value="Flavin_mOase-like"/>
</dbReference>
<dbReference type="Pfam" id="PF13450">
    <property type="entry name" value="NAD_binding_8"/>
    <property type="match status" value="1"/>
</dbReference>
<keyword evidence="3" id="KW-0274">FAD</keyword>
<evidence type="ECO:0000313" key="5">
    <source>
        <dbReference type="EMBL" id="MDR6271059.1"/>
    </source>
</evidence>
<keyword evidence="4" id="KW-0560">Oxidoreductase</keyword>
<keyword evidence="2" id="KW-0285">Flavoprotein</keyword>
<evidence type="ECO:0000256" key="3">
    <source>
        <dbReference type="ARBA" id="ARBA00022827"/>
    </source>
</evidence>
<dbReference type="Proteomes" id="UP001185069">
    <property type="component" value="Unassembled WGS sequence"/>
</dbReference>
<dbReference type="RefSeq" id="WP_309800629.1">
    <property type="nucleotide sequence ID" value="NZ_BAAAHY010000006.1"/>
</dbReference>
<accession>A0ABU1JF27</accession>
<dbReference type="PANTHER" id="PTHR42877">
    <property type="entry name" value="L-ORNITHINE N(5)-MONOOXYGENASE-RELATED"/>
    <property type="match status" value="1"/>
</dbReference>
<organism evidence="5 6">
    <name type="scientific">Arthrobacter russicus</name>
    <dbReference type="NCBI Taxonomy" id="172040"/>
    <lineage>
        <taxon>Bacteria</taxon>
        <taxon>Bacillati</taxon>
        <taxon>Actinomycetota</taxon>
        <taxon>Actinomycetes</taxon>
        <taxon>Micrococcales</taxon>
        <taxon>Micrococcaceae</taxon>
        <taxon>Arthrobacter</taxon>
    </lineage>
</organism>
<proteinExistence type="inferred from homology"/>
<evidence type="ECO:0000256" key="1">
    <source>
        <dbReference type="ARBA" id="ARBA00010139"/>
    </source>
</evidence>
<keyword evidence="6" id="KW-1185">Reference proteome</keyword>
<comment type="caution">
    <text evidence="5">The sequence shown here is derived from an EMBL/GenBank/DDBJ whole genome shotgun (WGS) entry which is preliminary data.</text>
</comment>